<reference evidence="1 2" key="1">
    <citation type="submission" date="2016-03" db="EMBL/GenBank/DDBJ databases">
        <title>EvidentialGene: Evidence-directed Construction of Genes on Genomes.</title>
        <authorList>
            <person name="Gilbert D.G."/>
            <person name="Choi J.-H."/>
            <person name="Mockaitis K."/>
            <person name="Colbourne J."/>
            <person name="Pfrender M."/>
        </authorList>
    </citation>
    <scope>NUCLEOTIDE SEQUENCE [LARGE SCALE GENOMIC DNA]</scope>
    <source>
        <strain evidence="1 2">Xinb3</strain>
        <tissue evidence="1">Complete organism</tissue>
    </source>
</reference>
<organism evidence="1 2">
    <name type="scientific">Daphnia magna</name>
    <dbReference type="NCBI Taxonomy" id="35525"/>
    <lineage>
        <taxon>Eukaryota</taxon>
        <taxon>Metazoa</taxon>
        <taxon>Ecdysozoa</taxon>
        <taxon>Arthropoda</taxon>
        <taxon>Crustacea</taxon>
        <taxon>Branchiopoda</taxon>
        <taxon>Diplostraca</taxon>
        <taxon>Cladocera</taxon>
        <taxon>Anomopoda</taxon>
        <taxon>Daphniidae</taxon>
        <taxon>Daphnia</taxon>
    </lineage>
</organism>
<protein>
    <recommendedName>
        <fullName evidence="3">DUF4806 domain-containing protein</fullName>
    </recommendedName>
</protein>
<name>A0A162RR63_9CRUS</name>
<dbReference type="AlphaFoldDB" id="A0A162RR63"/>
<evidence type="ECO:0008006" key="3">
    <source>
        <dbReference type="Google" id="ProtNLM"/>
    </source>
</evidence>
<proteinExistence type="predicted"/>
<dbReference type="OrthoDB" id="6780942at2759"/>
<accession>A0A162RR63</accession>
<gene>
    <name evidence="1" type="ORF">APZ42_012515</name>
</gene>
<dbReference type="EMBL" id="LRGB01000116">
    <property type="protein sequence ID" value="KZS20717.1"/>
    <property type="molecule type" value="Genomic_DNA"/>
</dbReference>
<dbReference type="Proteomes" id="UP000076858">
    <property type="component" value="Unassembled WGS sequence"/>
</dbReference>
<evidence type="ECO:0000313" key="2">
    <source>
        <dbReference type="Proteomes" id="UP000076858"/>
    </source>
</evidence>
<evidence type="ECO:0000313" key="1">
    <source>
        <dbReference type="EMBL" id="KZS20717.1"/>
    </source>
</evidence>
<keyword evidence="2" id="KW-1185">Reference proteome</keyword>
<sequence>MASARWASVKRRKRRDIQRGFDRDAKVELDTAVVMETDKIAENFEDNCSDINDIKVLLPGLVGGDVISCTTYRVMAKLMTSRLGTEITWTGRSKTNEFKHKTVDMPRILAAIYAVRLHPPPEVYTSVKEWLCHSIDRYKKEK</sequence>
<comment type="caution">
    <text evidence="1">The sequence shown here is derived from an EMBL/GenBank/DDBJ whole genome shotgun (WGS) entry which is preliminary data.</text>
</comment>